<organism evidence="1 2">
    <name type="scientific">Dokdonia ponticola</name>
    <dbReference type="NCBI Taxonomy" id="2041041"/>
    <lineage>
        <taxon>Bacteria</taxon>
        <taxon>Pseudomonadati</taxon>
        <taxon>Bacteroidota</taxon>
        <taxon>Flavobacteriia</taxon>
        <taxon>Flavobacteriales</taxon>
        <taxon>Flavobacteriaceae</taxon>
        <taxon>Dokdonia</taxon>
    </lineage>
</organism>
<evidence type="ECO:0000313" key="1">
    <source>
        <dbReference type="EMBL" id="MFC4636586.1"/>
    </source>
</evidence>
<reference evidence="2" key="1">
    <citation type="journal article" date="2019" name="Int. J. Syst. Evol. Microbiol.">
        <title>The Global Catalogue of Microorganisms (GCM) 10K type strain sequencing project: providing services to taxonomists for standard genome sequencing and annotation.</title>
        <authorList>
            <consortium name="The Broad Institute Genomics Platform"/>
            <consortium name="The Broad Institute Genome Sequencing Center for Infectious Disease"/>
            <person name="Wu L."/>
            <person name="Ma J."/>
        </authorList>
    </citation>
    <scope>NUCLEOTIDE SEQUENCE [LARGE SCALE GENOMIC DNA]</scope>
    <source>
        <strain evidence="2">YJ-61-S</strain>
    </source>
</reference>
<protein>
    <submittedName>
        <fullName evidence="1">Uncharacterized protein</fullName>
    </submittedName>
</protein>
<name>A0ABV9I4B4_9FLAO</name>
<dbReference type="Proteomes" id="UP001596043">
    <property type="component" value="Unassembled WGS sequence"/>
</dbReference>
<comment type="caution">
    <text evidence="1">The sequence shown here is derived from an EMBL/GenBank/DDBJ whole genome shotgun (WGS) entry which is preliminary data.</text>
</comment>
<keyword evidence="2" id="KW-1185">Reference proteome</keyword>
<proteinExistence type="predicted"/>
<gene>
    <name evidence="1" type="ORF">ACFO3O_21960</name>
</gene>
<dbReference type="RefSeq" id="WP_379982923.1">
    <property type="nucleotide sequence ID" value="NZ_JBHSFV010000024.1"/>
</dbReference>
<dbReference type="EMBL" id="JBHSFV010000024">
    <property type="protein sequence ID" value="MFC4636586.1"/>
    <property type="molecule type" value="Genomic_DNA"/>
</dbReference>
<sequence>MHKYGTFHWEDLSVETMVKTTEQKIIELEAKVKLSEKQNLREEHLVEREDKKAMIFDMLVDMV</sequence>
<accession>A0ABV9I4B4</accession>
<evidence type="ECO:0000313" key="2">
    <source>
        <dbReference type="Proteomes" id="UP001596043"/>
    </source>
</evidence>